<sequence>MARARGQSIGEGLKIPHTVSLKVLRLSRPSLYNHNPLSNTDPKHALSISPRASLAYPTAHARDTLTITPLLSLPSSFQSAYVGEEFSCTLCANNELLSEDTTRSISSLRLLAEMQTPSNSAGIPLDFQTSSTPSASASDSARTLGNGKSDDDDGNGDEAAVFESGDSRQSIVNVNLSEEGIHVLAVTVTYTETSLTTEGDGASSGKVRTFRKLYQFVAQSLVGVRTKAGDLPARKDGLGRYALEAQLENLGERSVALEAVAVTPKPPFKSTSLNWDIFGAGTDPAHSPILNPRDVMQVAFLLEEQVDEVDESRGSGDKLILGQLNIQWRSAMGDKGSLSTGWLTGRKK</sequence>
<organism evidence="4 5">
    <name type="scientific">Tothia fuscella</name>
    <dbReference type="NCBI Taxonomy" id="1048955"/>
    <lineage>
        <taxon>Eukaryota</taxon>
        <taxon>Fungi</taxon>
        <taxon>Dikarya</taxon>
        <taxon>Ascomycota</taxon>
        <taxon>Pezizomycotina</taxon>
        <taxon>Dothideomycetes</taxon>
        <taxon>Pleosporomycetidae</taxon>
        <taxon>Venturiales</taxon>
        <taxon>Cylindrosympodiaceae</taxon>
        <taxon>Tothia</taxon>
    </lineage>
</organism>
<dbReference type="GO" id="GO:1990072">
    <property type="term" value="C:TRAPPIII protein complex"/>
    <property type="evidence" value="ECO:0007669"/>
    <property type="project" value="TreeGrafter"/>
</dbReference>
<comment type="caution">
    <text evidence="4">The sequence shown here is derived from an EMBL/GenBank/DDBJ whole genome shotgun (WGS) entry which is preliminary data.</text>
</comment>
<evidence type="ECO:0000259" key="2">
    <source>
        <dbReference type="Pfam" id="PF06159"/>
    </source>
</evidence>
<evidence type="ECO:0000259" key="3">
    <source>
        <dbReference type="Pfam" id="PF23647"/>
    </source>
</evidence>
<feature type="compositionally biased region" description="Low complexity" evidence="1">
    <location>
        <begin position="129"/>
        <end position="147"/>
    </location>
</feature>
<evidence type="ECO:0008006" key="6">
    <source>
        <dbReference type="Google" id="ProtNLM"/>
    </source>
</evidence>
<feature type="domain" description="Trafficking protein particle complex subunit 13 N-terminal" evidence="2">
    <location>
        <begin position="17"/>
        <end position="218"/>
    </location>
</feature>
<dbReference type="InterPro" id="IPR055429">
    <property type="entry name" value="TRAPPC13_M"/>
</dbReference>
<name>A0A9P4NSX2_9PEZI</name>
<evidence type="ECO:0000313" key="4">
    <source>
        <dbReference type="EMBL" id="KAF2430646.1"/>
    </source>
</evidence>
<gene>
    <name evidence="4" type="ORF">EJ08DRAFT_633360</name>
</gene>
<dbReference type="Pfam" id="PF06159">
    <property type="entry name" value="TRAPPC13_N"/>
    <property type="match status" value="1"/>
</dbReference>
<feature type="domain" description="Trafficking protein particle complex subunit 13 middle" evidence="3">
    <location>
        <begin position="242"/>
        <end position="344"/>
    </location>
</feature>
<dbReference type="EMBL" id="MU007037">
    <property type="protein sequence ID" value="KAF2430646.1"/>
    <property type="molecule type" value="Genomic_DNA"/>
</dbReference>
<dbReference type="InterPro" id="IPR055427">
    <property type="entry name" value="TRAPPC13_N"/>
</dbReference>
<protein>
    <recommendedName>
        <fullName evidence="6">DUF974 domain-containing protein</fullName>
    </recommendedName>
</protein>
<dbReference type="Proteomes" id="UP000800235">
    <property type="component" value="Unassembled WGS sequence"/>
</dbReference>
<evidence type="ECO:0000313" key="5">
    <source>
        <dbReference type="Proteomes" id="UP000800235"/>
    </source>
</evidence>
<dbReference type="AlphaFoldDB" id="A0A9P4NSX2"/>
<dbReference type="InterPro" id="IPR010378">
    <property type="entry name" value="TRAPPC13"/>
</dbReference>
<accession>A0A9P4NSX2</accession>
<feature type="region of interest" description="Disordered" evidence="1">
    <location>
        <begin position="121"/>
        <end position="164"/>
    </location>
</feature>
<evidence type="ECO:0000256" key="1">
    <source>
        <dbReference type="SAM" id="MobiDB-lite"/>
    </source>
</evidence>
<dbReference type="OrthoDB" id="10250284at2759"/>
<dbReference type="Pfam" id="PF23647">
    <property type="entry name" value="TRAPPC13_M"/>
    <property type="match status" value="1"/>
</dbReference>
<dbReference type="PANTHER" id="PTHR13134">
    <property type="entry name" value="TRAFFICKING PROTEIN PARTICLE COMPLEX SUBUNIT 13"/>
    <property type="match status" value="1"/>
</dbReference>
<proteinExistence type="predicted"/>
<reference evidence="4" key="1">
    <citation type="journal article" date="2020" name="Stud. Mycol.">
        <title>101 Dothideomycetes genomes: a test case for predicting lifestyles and emergence of pathogens.</title>
        <authorList>
            <person name="Haridas S."/>
            <person name="Albert R."/>
            <person name="Binder M."/>
            <person name="Bloem J."/>
            <person name="Labutti K."/>
            <person name="Salamov A."/>
            <person name="Andreopoulos B."/>
            <person name="Baker S."/>
            <person name="Barry K."/>
            <person name="Bills G."/>
            <person name="Bluhm B."/>
            <person name="Cannon C."/>
            <person name="Castanera R."/>
            <person name="Culley D."/>
            <person name="Daum C."/>
            <person name="Ezra D."/>
            <person name="Gonzalez J."/>
            <person name="Henrissat B."/>
            <person name="Kuo A."/>
            <person name="Liang C."/>
            <person name="Lipzen A."/>
            <person name="Lutzoni F."/>
            <person name="Magnuson J."/>
            <person name="Mondo S."/>
            <person name="Nolan M."/>
            <person name="Ohm R."/>
            <person name="Pangilinan J."/>
            <person name="Park H.-J."/>
            <person name="Ramirez L."/>
            <person name="Alfaro M."/>
            <person name="Sun H."/>
            <person name="Tritt A."/>
            <person name="Yoshinaga Y."/>
            <person name="Zwiers L.-H."/>
            <person name="Turgeon B."/>
            <person name="Goodwin S."/>
            <person name="Spatafora J."/>
            <person name="Crous P."/>
            <person name="Grigoriev I."/>
        </authorList>
    </citation>
    <scope>NUCLEOTIDE SEQUENCE</scope>
    <source>
        <strain evidence="4">CBS 130266</strain>
    </source>
</reference>
<dbReference type="PANTHER" id="PTHR13134:SF3">
    <property type="entry name" value="TRAFFICKING PROTEIN PARTICLE COMPLEX SUBUNIT 13"/>
    <property type="match status" value="1"/>
</dbReference>
<keyword evidence="5" id="KW-1185">Reference proteome</keyword>